<reference evidence="3" key="1">
    <citation type="submission" date="2018-07" db="EMBL/GenBank/DDBJ databases">
        <title>Comparative genomics of catfishes provides insights into carnivory and benthic adaptation.</title>
        <authorList>
            <person name="Zhang Y."/>
            <person name="Wang D."/>
            <person name="Peng Z."/>
            <person name="Zheng S."/>
            <person name="Shao F."/>
            <person name="Tao W."/>
        </authorList>
    </citation>
    <scope>NUCLEOTIDE SEQUENCE</scope>
    <source>
        <strain evidence="3">Chongqing</strain>
    </source>
</reference>
<feature type="region of interest" description="Disordered" evidence="1">
    <location>
        <begin position="118"/>
        <end position="140"/>
    </location>
</feature>
<evidence type="ECO:0000313" key="3">
    <source>
        <dbReference type="EMBL" id="KAI5619721.1"/>
    </source>
</evidence>
<dbReference type="Pfam" id="PF15798">
    <property type="entry name" value="PRAS"/>
    <property type="match status" value="1"/>
</dbReference>
<dbReference type="GO" id="GO:0005737">
    <property type="term" value="C:cytoplasm"/>
    <property type="evidence" value="ECO:0007669"/>
    <property type="project" value="TreeGrafter"/>
</dbReference>
<evidence type="ECO:0000256" key="1">
    <source>
        <dbReference type="SAM" id="MobiDB-lite"/>
    </source>
</evidence>
<evidence type="ECO:0000313" key="4">
    <source>
        <dbReference type="Proteomes" id="UP001205998"/>
    </source>
</evidence>
<organism evidence="3 4">
    <name type="scientific">Silurus asotus</name>
    <name type="common">Amur catfish</name>
    <name type="synonym">Parasilurus asotus</name>
    <dbReference type="NCBI Taxonomy" id="30991"/>
    <lineage>
        <taxon>Eukaryota</taxon>
        <taxon>Metazoa</taxon>
        <taxon>Chordata</taxon>
        <taxon>Craniata</taxon>
        <taxon>Vertebrata</taxon>
        <taxon>Euteleostomi</taxon>
        <taxon>Actinopterygii</taxon>
        <taxon>Neopterygii</taxon>
        <taxon>Teleostei</taxon>
        <taxon>Ostariophysi</taxon>
        <taxon>Siluriformes</taxon>
        <taxon>Siluridae</taxon>
        <taxon>Silurus</taxon>
    </lineage>
</organism>
<keyword evidence="4" id="KW-1185">Reference proteome</keyword>
<feature type="domain" description="Proline-rich AKT1 substrate 1 N-terminal" evidence="2">
    <location>
        <begin position="16"/>
        <end position="104"/>
    </location>
</feature>
<dbReference type="GO" id="GO:0032007">
    <property type="term" value="P:negative regulation of TOR signaling"/>
    <property type="evidence" value="ECO:0007669"/>
    <property type="project" value="InterPro"/>
</dbReference>
<dbReference type="GO" id="GO:0048011">
    <property type="term" value="P:neurotrophin TRK receptor signaling pathway"/>
    <property type="evidence" value="ECO:0007669"/>
    <property type="project" value="InterPro"/>
</dbReference>
<protein>
    <submittedName>
        <fullName evidence="3">Proline-rich AKT1 substrate 1</fullName>
    </submittedName>
</protein>
<dbReference type="EMBL" id="MU551663">
    <property type="protein sequence ID" value="KAI5619721.1"/>
    <property type="molecule type" value="Genomic_DNA"/>
</dbReference>
<dbReference type="Proteomes" id="UP001205998">
    <property type="component" value="Unassembled WGS sequence"/>
</dbReference>
<evidence type="ECO:0000259" key="2">
    <source>
        <dbReference type="Pfam" id="PF22911"/>
    </source>
</evidence>
<dbReference type="PANTHER" id="PTHR21844">
    <property type="entry name" value="AKT1 SUBSTRATE 1 PROTEIN"/>
    <property type="match status" value="1"/>
</dbReference>
<feature type="compositionally biased region" description="Basic and acidic residues" evidence="1">
    <location>
        <begin position="174"/>
        <end position="193"/>
    </location>
</feature>
<feature type="compositionally biased region" description="Acidic residues" evidence="1">
    <location>
        <begin position="196"/>
        <end position="210"/>
    </location>
</feature>
<sequence length="379" mass="40573">MASVSKTSELDIPDNHQESWQTLLAAAEAYSQKSGCDLAILTACRKFLPSGVEGDGTKKREGGGAVPAGGTKWDYTYHVWGQGALAEASRRYLDDIAVLHSTTVLTTQRHTRLTAGEGGAKLGVDIPSDRPTSVGDGGSGSLSPGLRLYSQSYPSIYSPAPVIVLPSVQQGNGGRERDRAALEEVERARERAGIVDLEEEEEEDGEEDDMDGRRRNLNESTGVCVCVCVCVCVYTPGLFLFHQSLFIVCVFSMDEDSLSHDCEPFFESDAEEESTDGSLSEEAPPPPRGLAMGPSLLSRSSHPTALARSLPVSVPVWGYRNNRSAQGDSHSGERVGCADLDHIAASMKALLAPAATDGTEMFGALPRPRLNTGDFSLKH</sequence>
<dbReference type="InterPro" id="IPR026682">
    <property type="entry name" value="AKT1S1"/>
</dbReference>
<feature type="region of interest" description="Disordered" evidence="1">
    <location>
        <begin position="267"/>
        <end position="300"/>
    </location>
</feature>
<name>A0AAD5FK94_SILAS</name>
<feature type="region of interest" description="Disordered" evidence="1">
    <location>
        <begin position="168"/>
        <end position="214"/>
    </location>
</feature>
<dbReference type="AlphaFoldDB" id="A0AAD5FK94"/>
<dbReference type="PANTHER" id="PTHR21844:SF2">
    <property type="entry name" value="PROLINE-RICH AKT1 SUBSTRATE 1"/>
    <property type="match status" value="1"/>
</dbReference>
<accession>A0AAD5FK94</accession>
<dbReference type="Pfam" id="PF22911">
    <property type="entry name" value="PRAS_NT"/>
    <property type="match status" value="1"/>
</dbReference>
<proteinExistence type="predicted"/>
<gene>
    <name evidence="3" type="ORF">C0J50_20719</name>
</gene>
<dbReference type="InterPro" id="IPR055192">
    <property type="entry name" value="PRAS_NT"/>
</dbReference>
<comment type="caution">
    <text evidence="3">The sequence shown here is derived from an EMBL/GenBank/DDBJ whole genome shotgun (WGS) entry which is preliminary data.</text>
</comment>